<sequence length="75" mass="8684">MDRQHRRLAGECADLRERLAQTEDRVEQLQNTLQAVARETGIASVTHPCRRCERSLLLVRDGQLYCPNCRYGRTV</sequence>
<evidence type="ECO:0000313" key="2">
    <source>
        <dbReference type="EMBL" id="SFR88425.1"/>
    </source>
</evidence>
<evidence type="ECO:0008006" key="4">
    <source>
        <dbReference type="Google" id="ProtNLM"/>
    </source>
</evidence>
<reference evidence="2 3" key="1">
    <citation type="submission" date="2016-10" db="EMBL/GenBank/DDBJ databases">
        <authorList>
            <person name="de Groot N.N."/>
        </authorList>
    </citation>
    <scope>NUCLEOTIDE SEQUENCE [LARGE SCALE GENOMIC DNA]</scope>
    <source>
        <strain evidence="2 3">CGMCC 1.10457</strain>
    </source>
</reference>
<evidence type="ECO:0000313" key="3">
    <source>
        <dbReference type="Proteomes" id="UP000199062"/>
    </source>
</evidence>
<keyword evidence="1" id="KW-0175">Coiled coil</keyword>
<protein>
    <recommendedName>
        <fullName evidence="4">Sjogren's syndrome/scleroderma autoantigen 1 (Autoantigen p27)</fullName>
    </recommendedName>
</protein>
<name>A0A1I6KAV8_9EURY</name>
<feature type="coiled-coil region" evidence="1">
    <location>
        <begin position="5"/>
        <end position="39"/>
    </location>
</feature>
<dbReference type="Proteomes" id="UP000199062">
    <property type="component" value="Unassembled WGS sequence"/>
</dbReference>
<evidence type="ECO:0000256" key="1">
    <source>
        <dbReference type="SAM" id="Coils"/>
    </source>
</evidence>
<proteinExistence type="predicted"/>
<dbReference type="AlphaFoldDB" id="A0A1I6KAV8"/>
<dbReference type="STRING" id="767519.SAMN05216559_0486"/>
<keyword evidence="3" id="KW-1185">Reference proteome</keyword>
<gene>
    <name evidence="2" type="ORF">SAMN05216559_0486</name>
</gene>
<organism evidence="2 3">
    <name type="scientific">Halomicrobium zhouii</name>
    <dbReference type="NCBI Taxonomy" id="767519"/>
    <lineage>
        <taxon>Archaea</taxon>
        <taxon>Methanobacteriati</taxon>
        <taxon>Methanobacteriota</taxon>
        <taxon>Stenosarchaea group</taxon>
        <taxon>Halobacteria</taxon>
        <taxon>Halobacteriales</taxon>
        <taxon>Haloarculaceae</taxon>
        <taxon>Halomicrobium</taxon>
    </lineage>
</organism>
<accession>A0A1I6KAV8</accession>
<dbReference type="EMBL" id="FOZK01000001">
    <property type="protein sequence ID" value="SFR88425.1"/>
    <property type="molecule type" value="Genomic_DNA"/>
</dbReference>